<protein>
    <recommendedName>
        <fullName evidence="6">WD40 repeat-like protein</fullName>
    </recommendedName>
</protein>
<dbReference type="Proteomes" id="UP000054485">
    <property type="component" value="Unassembled WGS sequence"/>
</dbReference>
<feature type="repeat" description="WD" evidence="3">
    <location>
        <begin position="1"/>
        <end position="31"/>
    </location>
</feature>
<dbReference type="PANTHER" id="PTHR19848:SF8">
    <property type="entry name" value="F-BOX AND WD REPEAT DOMAIN CONTAINING 7"/>
    <property type="match status" value="1"/>
</dbReference>
<evidence type="ECO:0000313" key="4">
    <source>
        <dbReference type="EMBL" id="KIK37294.1"/>
    </source>
</evidence>
<evidence type="ECO:0000313" key="5">
    <source>
        <dbReference type="Proteomes" id="UP000054485"/>
    </source>
</evidence>
<dbReference type="SMART" id="SM00320">
    <property type="entry name" value="WD40"/>
    <property type="match status" value="2"/>
</dbReference>
<dbReference type="PROSITE" id="PS50294">
    <property type="entry name" value="WD_REPEATS_REGION"/>
    <property type="match status" value="1"/>
</dbReference>
<dbReference type="OrthoDB" id="2664049at2759"/>
<dbReference type="InterPro" id="IPR001680">
    <property type="entry name" value="WD40_rpt"/>
</dbReference>
<name>A0A0D0AGL2_9AGAM</name>
<dbReference type="Gene3D" id="2.130.10.10">
    <property type="entry name" value="YVTN repeat-like/Quinoprotein amine dehydrogenase"/>
    <property type="match status" value="3"/>
</dbReference>
<feature type="repeat" description="WD" evidence="3">
    <location>
        <begin position="227"/>
        <end position="269"/>
    </location>
</feature>
<dbReference type="AlphaFoldDB" id="A0A0D0AGL2"/>
<evidence type="ECO:0008006" key="6">
    <source>
        <dbReference type="Google" id="ProtNLM"/>
    </source>
</evidence>
<keyword evidence="1 3" id="KW-0853">WD repeat</keyword>
<dbReference type="InterPro" id="IPR015943">
    <property type="entry name" value="WD40/YVTN_repeat-like_dom_sf"/>
</dbReference>
<gene>
    <name evidence="4" type="ORF">CY34DRAFT_63223</name>
</gene>
<keyword evidence="2" id="KW-0677">Repeat</keyword>
<feature type="non-terminal residue" evidence="4">
    <location>
        <position position="270"/>
    </location>
</feature>
<organism evidence="4 5">
    <name type="scientific">Suillus luteus UH-Slu-Lm8-n1</name>
    <dbReference type="NCBI Taxonomy" id="930992"/>
    <lineage>
        <taxon>Eukaryota</taxon>
        <taxon>Fungi</taxon>
        <taxon>Dikarya</taxon>
        <taxon>Basidiomycota</taxon>
        <taxon>Agaricomycotina</taxon>
        <taxon>Agaricomycetes</taxon>
        <taxon>Agaricomycetidae</taxon>
        <taxon>Boletales</taxon>
        <taxon>Suillineae</taxon>
        <taxon>Suillaceae</taxon>
        <taxon>Suillus</taxon>
    </lineage>
</organism>
<accession>A0A0D0AGL2</accession>
<dbReference type="PROSITE" id="PS50082">
    <property type="entry name" value="WD_REPEATS_2"/>
    <property type="match status" value="2"/>
</dbReference>
<dbReference type="STRING" id="930992.A0A0D0AGL2"/>
<dbReference type="HOGENOM" id="CLU_000288_57_33_1"/>
<reference evidence="5" key="2">
    <citation type="submission" date="2015-01" db="EMBL/GenBank/DDBJ databases">
        <title>Evolutionary Origins and Diversification of the Mycorrhizal Mutualists.</title>
        <authorList>
            <consortium name="DOE Joint Genome Institute"/>
            <consortium name="Mycorrhizal Genomics Consortium"/>
            <person name="Kohler A."/>
            <person name="Kuo A."/>
            <person name="Nagy L.G."/>
            <person name="Floudas D."/>
            <person name="Copeland A."/>
            <person name="Barry K.W."/>
            <person name="Cichocki N."/>
            <person name="Veneault-Fourrey C."/>
            <person name="LaButti K."/>
            <person name="Lindquist E.A."/>
            <person name="Lipzen A."/>
            <person name="Lundell T."/>
            <person name="Morin E."/>
            <person name="Murat C."/>
            <person name="Riley R."/>
            <person name="Ohm R."/>
            <person name="Sun H."/>
            <person name="Tunlid A."/>
            <person name="Henrissat B."/>
            <person name="Grigoriev I.V."/>
            <person name="Hibbett D.S."/>
            <person name="Martin F."/>
        </authorList>
    </citation>
    <scope>NUCLEOTIDE SEQUENCE [LARGE SCALE GENOMIC DNA]</scope>
    <source>
        <strain evidence="5">UH-Slu-Lm8-n1</strain>
    </source>
</reference>
<reference evidence="4 5" key="1">
    <citation type="submission" date="2014-04" db="EMBL/GenBank/DDBJ databases">
        <authorList>
            <consortium name="DOE Joint Genome Institute"/>
            <person name="Kuo A."/>
            <person name="Ruytinx J."/>
            <person name="Rineau F."/>
            <person name="Colpaert J."/>
            <person name="Kohler A."/>
            <person name="Nagy L.G."/>
            <person name="Floudas D."/>
            <person name="Copeland A."/>
            <person name="Barry K.W."/>
            <person name="Cichocki N."/>
            <person name="Veneault-Fourrey C."/>
            <person name="LaButti K."/>
            <person name="Lindquist E.A."/>
            <person name="Lipzen A."/>
            <person name="Lundell T."/>
            <person name="Morin E."/>
            <person name="Murat C."/>
            <person name="Sun H."/>
            <person name="Tunlid A."/>
            <person name="Henrissat B."/>
            <person name="Grigoriev I.V."/>
            <person name="Hibbett D.S."/>
            <person name="Martin F."/>
            <person name="Nordberg H.P."/>
            <person name="Cantor M.N."/>
            <person name="Hua S.X."/>
        </authorList>
    </citation>
    <scope>NUCLEOTIDE SEQUENCE [LARGE SCALE GENOMIC DNA]</scope>
    <source>
        <strain evidence="4 5">UH-Slu-Lm8-n1</strain>
    </source>
</reference>
<keyword evidence="5" id="KW-1185">Reference proteome</keyword>
<dbReference type="SUPFAM" id="SSF50978">
    <property type="entry name" value="WD40 repeat-like"/>
    <property type="match status" value="1"/>
</dbReference>
<dbReference type="InParanoid" id="A0A0D0AGL2"/>
<evidence type="ECO:0000256" key="1">
    <source>
        <dbReference type="ARBA" id="ARBA00022574"/>
    </source>
</evidence>
<sequence length="270" mass="30281">SYFPDGEGMVSASSDKTTRQWDLRTGKEIEEARDIVEQELRTLVVSRDGQWIVTSSFTVEHIGTLQACDVKTRIVKTFEGHFNWIHRIDVSVDSMLLVGGSWDGVRLWSMETGKLVAGPFRAKSNGLLGEVRFSQDSKKFAVLSDTGGCLEVWDVRTHKLDVRVGKRRTGTVTATPIFWTTNDKSIVAAFDFKDWDSEVGIFDGRHPNLNTIYEFDALTLEIVGAPFEGHTHYISGLALSFDCALLVSASRHDKTIKLWAFESRQLLASF</sequence>
<proteinExistence type="predicted"/>
<dbReference type="InterPro" id="IPR036322">
    <property type="entry name" value="WD40_repeat_dom_sf"/>
</dbReference>
<evidence type="ECO:0000256" key="3">
    <source>
        <dbReference type="PROSITE-ProRule" id="PRU00221"/>
    </source>
</evidence>
<dbReference type="EMBL" id="KN835462">
    <property type="protein sequence ID" value="KIK37294.1"/>
    <property type="molecule type" value="Genomic_DNA"/>
</dbReference>
<dbReference type="PANTHER" id="PTHR19848">
    <property type="entry name" value="WD40 REPEAT PROTEIN"/>
    <property type="match status" value="1"/>
</dbReference>
<evidence type="ECO:0000256" key="2">
    <source>
        <dbReference type="ARBA" id="ARBA00022737"/>
    </source>
</evidence>
<dbReference type="Pfam" id="PF00400">
    <property type="entry name" value="WD40"/>
    <property type="match status" value="2"/>
</dbReference>
<feature type="non-terminal residue" evidence="4">
    <location>
        <position position="1"/>
    </location>
</feature>